<dbReference type="EMBL" id="CM004473">
    <property type="protein sequence ID" value="OCT82177.1"/>
    <property type="molecule type" value="Genomic_DNA"/>
</dbReference>
<feature type="transmembrane region" description="Helical" evidence="1">
    <location>
        <begin position="7"/>
        <end position="27"/>
    </location>
</feature>
<keyword evidence="1" id="KW-0812">Transmembrane</keyword>
<evidence type="ECO:0000256" key="1">
    <source>
        <dbReference type="SAM" id="Phobius"/>
    </source>
</evidence>
<organism evidence="2 3">
    <name type="scientific">Xenopus laevis</name>
    <name type="common">African clawed frog</name>
    <dbReference type="NCBI Taxonomy" id="8355"/>
    <lineage>
        <taxon>Eukaryota</taxon>
        <taxon>Metazoa</taxon>
        <taxon>Chordata</taxon>
        <taxon>Craniata</taxon>
        <taxon>Vertebrata</taxon>
        <taxon>Euteleostomi</taxon>
        <taxon>Amphibia</taxon>
        <taxon>Batrachia</taxon>
        <taxon>Anura</taxon>
        <taxon>Pipoidea</taxon>
        <taxon>Pipidae</taxon>
        <taxon>Xenopodinae</taxon>
        <taxon>Xenopus</taxon>
        <taxon>Xenopus</taxon>
    </lineage>
</organism>
<evidence type="ECO:0000313" key="2">
    <source>
        <dbReference type="EMBL" id="OCT82177.1"/>
    </source>
</evidence>
<keyword evidence="1" id="KW-1133">Transmembrane helix</keyword>
<accession>A0A974CZD4</accession>
<sequence>MGKDIKLILIFFFACYGLITCLLLDYINAVANINHLEGHIWPTGINCAALIARIVIIISKWQFICRLNG</sequence>
<proteinExistence type="predicted"/>
<evidence type="ECO:0000313" key="3">
    <source>
        <dbReference type="Proteomes" id="UP000694892"/>
    </source>
</evidence>
<feature type="transmembrane region" description="Helical" evidence="1">
    <location>
        <begin position="39"/>
        <end position="58"/>
    </location>
</feature>
<gene>
    <name evidence="2" type="ORF">XELAEV_18024689mg</name>
</gene>
<reference evidence="3" key="1">
    <citation type="journal article" date="2016" name="Nature">
        <title>Genome evolution in the allotetraploid frog Xenopus laevis.</title>
        <authorList>
            <person name="Session A.M."/>
            <person name="Uno Y."/>
            <person name="Kwon T."/>
            <person name="Chapman J.A."/>
            <person name="Toyoda A."/>
            <person name="Takahashi S."/>
            <person name="Fukui A."/>
            <person name="Hikosaka A."/>
            <person name="Suzuki A."/>
            <person name="Kondo M."/>
            <person name="van Heeringen S.J."/>
            <person name="Quigley I."/>
            <person name="Heinz S."/>
            <person name="Ogino H."/>
            <person name="Ochi H."/>
            <person name="Hellsten U."/>
            <person name="Lyons J.B."/>
            <person name="Simakov O."/>
            <person name="Putnam N."/>
            <person name="Stites J."/>
            <person name="Kuroki Y."/>
            <person name="Tanaka T."/>
            <person name="Michiue T."/>
            <person name="Watanabe M."/>
            <person name="Bogdanovic O."/>
            <person name="Lister R."/>
            <person name="Georgiou G."/>
            <person name="Paranjpe S.S."/>
            <person name="van Kruijsbergen I."/>
            <person name="Shu S."/>
            <person name="Carlson J."/>
            <person name="Kinoshita T."/>
            <person name="Ohta Y."/>
            <person name="Mawaribuchi S."/>
            <person name="Jenkins J."/>
            <person name="Grimwood J."/>
            <person name="Schmutz J."/>
            <person name="Mitros T."/>
            <person name="Mozaffari S.V."/>
            <person name="Suzuki Y."/>
            <person name="Haramoto Y."/>
            <person name="Yamamoto T.S."/>
            <person name="Takagi C."/>
            <person name="Heald R."/>
            <person name="Miller K."/>
            <person name="Haudenschild C."/>
            <person name="Kitzman J."/>
            <person name="Nakayama T."/>
            <person name="Izutsu Y."/>
            <person name="Robert J."/>
            <person name="Fortriede J."/>
            <person name="Burns K."/>
            <person name="Lotay V."/>
            <person name="Karimi K."/>
            <person name="Yasuoka Y."/>
            <person name="Dichmann D.S."/>
            <person name="Flajnik M.F."/>
            <person name="Houston D.W."/>
            <person name="Shendure J."/>
            <person name="DuPasquier L."/>
            <person name="Vize P.D."/>
            <person name="Zorn A.M."/>
            <person name="Ito M."/>
            <person name="Marcotte E.M."/>
            <person name="Wallingford J.B."/>
            <person name="Ito Y."/>
            <person name="Asashima M."/>
            <person name="Ueno N."/>
            <person name="Matsuda Y."/>
            <person name="Veenstra G.J."/>
            <person name="Fujiyama A."/>
            <person name="Harland R.M."/>
            <person name="Taira M."/>
            <person name="Rokhsar D.S."/>
        </authorList>
    </citation>
    <scope>NUCLEOTIDE SEQUENCE [LARGE SCALE GENOMIC DNA]</scope>
    <source>
        <strain evidence="3">J</strain>
    </source>
</reference>
<keyword evidence="1" id="KW-0472">Membrane</keyword>
<dbReference type="AlphaFoldDB" id="A0A974CZD4"/>
<protein>
    <submittedName>
        <fullName evidence="2">Uncharacterized protein</fullName>
    </submittedName>
</protein>
<name>A0A974CZD4_XENLA</name>
<dbReference type="Proteomes" id="UP000694892">
    <property type="component" value="Chromosome 4S"/>
</dbReference>